<protein>
    <submittedName>
        <fullName evidence="9">Transcription factor iws1</fullName>
    </submittedName>
</protein>
<accession>A0A9W8XD24</accession>
<feature type="region of interest" description="Disordered" evidence="7">
    <location>
        <begin position="1"/>
        <end position="210"/>
    </location>
</feature>
<name>A0A9W8XD24_9PLEO</name>
<evidence type="ECO:0000313" key="10">
    <source>
        <dbReference type="Proteomes" id="UP001140513"/>
    </source>
</evidence>
<comment type="subcellular location">
    <subcellularLocation>
        <location evidence="6">Nucleus</location>
    </subcellularLocation>
</comment>
<dbReference type="InterPro" id="IPR035441">
    <property type="entry name" value="TFIIS/LEDGF_dom_sf"/>
</dbReference>
<dbReference type="Pfam" id="PF08711">
    <property type="entry name" value="Med26"/>
    <property type="match status" value="1"/>
</dbReference>
<dbReference type="InterPro" id="IPR017923">
    <property type="entry name" value="TFIIS_N"/>
</dbReference>
<dbReference type="Gene3D" id="1.20.930.10">
    <property type="entry name" value="Conserved domain common to transcription factors TFIIS, elongin A, CRSP70"/>
    <property type="match status" value="1"/>
</dbReference>
<dbReference type="FunFam" id="1.20.930.10:FF:000003">
    <property type="entry name" value="Putative Transcription factor IWS1"/>
    <property type="match status" value="1"/>
</dbReference>
<feature type="compositionally biased region" description="Acidic residues" evidence="7">
    <location>
        <begin position="20"/>
        <end position="34"/>
    </location>
</feature>
<comment type="function">
    <text evidence="4">Transcription factor involved in RNA polymerase II transcription regulation. May function in both SPT15/TBP post-recruitment and recruitment steps of transcription.</text>
</comment>
<feature type="domain" description="TFIIS N-terminal" evidence="8">
    <location>
        <begin position="270"/>
        <end position="347"/>
    </location>
</feature>
<dbReference type="GO" id="GO:0016973">
    <property type="term" value="P:poly(A)+ mRNA export from nucleus"/>
    <property type="evidence" value="ECO:0007669"/>
    <property type="project" value="TreeGrafter"/>
</dbReference>
<dbReference type="EMBL" id="JAPEUX010000007">
    <property type="protein sequence ID" value="KAJ4347898.1"/>
    <property type="molecule type" value="Genomic_DNA"/>
</dbReference>
<keyword evidence="1" id="KW-0805">Transcription regulation</keyword>
<evidence type="ECO:0000256" key="7">
    <source>
        <dbReference type="SAM" id="MobiDB-lite"/>
    </source>
</evidence>
<feature type="compositionally biased region" description="Basic and acidic residues" evidence="7">
    <location>
        <begin position="421"/>
        <end position="432"/>
    </location>
</feature>
<evidence type="ECO:0000259" key="8">
    <source>
        <dbReference type="PROSITE" id="PS51319"/>
    </source>
</evidence>
<dbReference type="OrthoDB" id="21124at2759"/>
<keyword evidence="2" id="KW-0804">Transcription</keyword>
<feature type="region of interest" description="Disordered" evidence="7">
    <location>
        <begin position="385"/>
        <end position="406"/>
    </location>
</feature>
<evidence type="ECO:0000256" key="1">
    <source>
        <dbReference type="ARBA" id="ARBA00023015"/>
    </source>
</evidence>
<evidence type="ECO:0000256" key="5">
    <source>
        <dbReference type="ARBA" id="ARBA00037992"/>
    </source>
</evidence>
<feature type="compositionally biased region" description="Basic residues" evidence="7">
    <location>
        <begin position="433"/>
        <end position="443"/>
    </location>
</feature>
<dbReference type="InterPro" id="IPR051037">
    <property type="entry name" value="RNAPII_TF_IWS1"/>
</dbReference>
<evidence type="ECO:0000256" key="4">
    <source>
        <dbReference type="ARBA" id="ARBA00037349"/>
    </source>
</evidence>
<comment type="caution">
    <text evidence="9">The sequence shown here is derived from an EMBL/GenBank/DDBJ whole genome shotgun (WGS) entry which is preliminary data.</text>
</comment>
<dbReference type="GeneID" id="80912800"/>
<dbReference type="PANTHER" id="PTHR46010">
    <property type="entry name" value="PROTEIN IWS1 HOMOLOG"/>
    <property type="match status" value="1"/>
</dbReference>
<gene>
    <name evidence="9" type="primary">IWS1</name>
    <name evidence="9" type="ORF">N0V89_009270</name>
</gene>
<dbReference type="GO" id="GO:0005634">
    <property type="term" value="C:nucleus"/>
    <property type="evidence" value="ECO:0007669"/>
    <property type="project" value="UniProtKB-SubCell"/>
</dbReference>
<dbReference type="RefSeq" id="XP_056067286.1">
    <property type="nucleotide sequence ID" value="XM_056218021.1"/>
</dbReference>
<dbReference type="PROSITE" id="PS51319">
    <property type="entry name" value="TFIIS_N"/>
    <property type="match status" value="1"/>
</dbReference>
<comment type="similarity">
    <text evidence="5">Belongs to the IWS1 family.</text>
</comment>
<feature type="compositionally biased region" description="Acidic residues" evidence="7">
    <location>
        <begin position="76"/>
        <end position="87"/>
    </location>
</feature>
<keyword evidence="3 6" id="KW-0539">Nucleus</keyword>
<dbReference type="PANTHER" id="PTHR46010:SF1">
    <property type="entry name" value="PROTEIN IWS1 HOMOLOG"/>
    <property type="match status" value="1"/>
</dbReference>
<evidence type="ECO:0000313" key="9">
    <source>
        <dbReference type="EMBL" id="KAJ4347898.1"/>
    </source>
</evidence>
<keyword evidence="10" id="KW-1185">Reference proteome</keyword>
<feature type="compositionally biased region" description="Basic residues" evidence="7">
    <location>
        <begin position="124"/>
        <end position="137"/>
    </location>
</feature>
<feature type="region of interest" description="Disordered" evidence="7">
    <location>
        <begin position="418"/>
        <end position="443"/>
    </location>
</feature>
<organism evidence="9 10">
    <name type="scientific">Didymosphaeria variabile</name>
    <dbReference type="NCBI Taxonomy" id="1932322"/>
    <lineage>
        <taxon>Eukaryota</taxon>
        <taxon>Fungi</taxon>
        <taxon>Dikarya</taxon>
        <taxon>Ascomycota</taxon>
        <taxon>Pezizomycotina</taxon>
        <taxon>Dothideomycetes</taxon>
        <taxon>Pleosporomycetidae</taxon>
        <taxon>Pleosporales</taxon>
        <taxon>Massarineae</taxon>
        <taxon>Didymosphaeriaceae</taxon>
        <taxon>Didymosphaeria</taxon>
    </lineage>
</organism>
<proteinExistence type="inferred from homology"/>
<dbReference type="AlphaFoldDB" id="A0A9W8XD24"/>
<feature type="compositionally biased region" description="Basic and acidic residues" evidence="7">
    <location>
        <begin position="174"/>
        <end position="186"/>
    </location>
</feature>
<sequence>MEDVKFVRSHSNSPLPEAGNEPEDPLAPEVDEENGVNPPLGAPDQDMEVTESKDEMPDPDDVQEGGLSDNESVLSELDDQQFEDFDEGNIAIEERPAQVIDGENMNLIGVHKRKRAEGEGDAPKKKKKRADKPRRKKRDDEVSGGDEASGSRKVRSRKKARAAEPDEDDENLTPEERRQRALDDQIKALMKPSGGSRRRKKDGIDLEGMADAEIEDMRRRMASAAEADNEGRKRGEPARHKLKLLPEVVTMLNKNSIKDSIVDPETNLLEAVRFFLEPLSDGSLPAYDIQKELFAALEKLPVTKDSLVASGIGKVIMFYCKSKRPELMIRRQAERLYTDWTRPILKRTDDYRKKEFAQADYDPTNVQTRATDPQASQAAAKAAARKQALAPPTTYMRARPEAGPTTYTIVPRSNVVFNENNKGRSGDVDIMRKIRSNRGGGRR</sequence>
<evidence type="ECO:0000256" key="6">
    <source>
        <dbReference type="PROSITE-ProRule" id="PRU00649"/>
    </source>
</evidence>
<evidence type="ECO:0000256" key="2">
    <source>
        <dbReference type="ARBA" id="ARBA00023163"/>
    </source>
</evidence>
<evidence type="ECO:0000256" key="3">
    <source>
        <dbReference type="ARBA" id="ARBA00023242"/>
    </source>
</evidence>
<dbReference type="Proteomes" id="UP001140513">
    <property type="component" value="Unassembled WGS sequence"/>
</dbReference>
<reference evidence="9" key="1">
    <citation type="submission" date="2022-10" db="EMBL/GenBank/DDBJ databases">
        <title>Tapping the CABI collections for fungal endophytes: first genome assemblies for Collariella, Neodidymelliopsis, Ascochyta clinopodiicola, Didymella pomorum, Didymosphaeria variabile, Neocosmospora piperis and Neocucurbitaria cava.</title>
        <authorList>
            <person name="Hill R."/>
        </authorList>
    </citation>
    <scope>NUCLEOTIDE SEQUENCE</scope>
    <source>
        <strain evidence="9">IMI 356815</strain>
    </source>
</reference>